<accession>A0ABY6GU13</accession>
<sequence length="151" mass="17698">MKFLSARQAIHDAYATNLTSKGFEINPVSFPSSGNTRKQSNDSRICHTVEAGIVIAAVEGLEEPFRSWAKWAYGPRTQEFLPEQNRFFRWLDEDVARRLGESERQYREVTRQRIRDVVAYTVLDYRSFIISGRHLYPVSEIIKRCRIQRQN</sequence>
<proteinExistence type="predicted"/>
<gene>
    <name evidence="1" type="ORF">NX720_26315</name>
</gene>
<protein>
    <submittedName>
        <fullName evidence="1">Uncharacterized protein</fullName>
    </submittedName>
</protein>
<organism evidence="1 2">
    <name type="scientific">Endozoicomonas euniceicola</name>
    <dbReference type="NCBI Taxonomy" id="1234143"/>
    <lineage>
        <taxon>Bacteria</taxon>
        <taxon>Pseudomonadati</taxon>
        <taxon>Pseudomonadota</taxon>
        <taxon>Gammaproteobacteria</taxon>
        <taxon>Oceanospirillales</taxon>
        <taxon>Endozoicomonadaceae</taxon>
        <taxon>Endozoicomonas</taxon>
    </lineage>
</organism>
<keyword evidence="2" id="KW-1185">Reference proteome</keyword>
<name>A0ABY6GU13_9GAMM</name>
<evidence type="ECO:0000313" key="1">
    <source>
        <dbReference type="EMBL" id="UYM16268.1"/>
    </source>
</evidence>
<dbReference type="EMBL" id="CP103300">
    <property type="protein sequence ID" value="UYM16268.1"/>
    <property type="molecule type" value="Genomic_DNA"/>
</dbReference>
<dbReference type="RefSeq" id="WP_262598569.1">
    <property type="nucleotide sequence ID" value="NZ_CP103300.1"/>
</dbReference>
<dbReference type="Proteomes" id="UP001163255">
    <property type="component" value="Chromosome"/>
</dbReference>
<reference evidence="1" key="1">
    <citation type="submission" date="2022-10" db="EMBL/GenBank/DDBJ databases">
        <title>Completed Genome Sequence of two octocoral isolated bacterium, Endozoicomonas euniceicola EF212T and Endozoicomonas gorgoniicola PS125T.</title>
        <authorList>
            <person name="Chiou Y.-J."/>
            <person name="Chen Y.-H."/>
        </authorList>
    </citation>
    <scope>NUCLEOTIDE SEQUENCE</scope>
    <source>
        <strain evidence="1">EF212</strain>
    </source>
</reference>
<evidence type="ECO:0000313" key="2">
    <source>
        <dbReference type="Proteomes" id="UP001163255"/>
    </source>
</evidence>